<accession>A0A917AXG2</accession>
<dbReference type="Proteomes" id="UP000605259">
    <property type="component" value="Unassembled WGS sequence"/>
</dbReference>
<gene>
    <name evidence="1" type="ORF">GCM10007140_32370</name>
</gene>
<reference evidence="1" key="2">
    <citation type="submission" date="2020-09" db="EMBL/GenBank/DDBJ databases">
        <authorList>
            <person name="Sun Q."/>
            <person name="Zhou Y."/>
        </authorList>
    </citation>
    <scope>NUCLEOTIDE SEQUENCE</scope>
    <source>
        <strain evidence="1">CGMCC 1.12698</strain>
    </source>
</reference>
<name>A0A917AXG2_9BACI</name>
<dbReference type="AlphaFoldDB" id="A0A917AXG2"/>
<reference evidence="1" key="1">
    <citation type="journal article" date="2014" name="Int. J. Syst. Evol. Microbiol.">
        <title>Complete genome sequence of Corynebacterium casei LMG S-19264T (=DSM 44701T), isolated from a smear-ripened cheese.</title>
        <authorList>
            <consortium name="US DOE Joint Genome Institute (JGI-PGF)"/>
            <person name="Walter F."/>
            <person name="Albersmeier A."/>
            <person name="Kalinowski J."/>
            <person name="Ruckert C."/>
        </authorList>
    </citation>
    <scope>NUCLEOTIDE SEQUENCE</scope>
    <source>
        <strain evidence="1">CGMCC 1.12698</strain>
    </source>
</reference>
<dbReference type="EMBL" id="BMFK01000004">
    <property type="protein sequence ID" value="GGE80378.1"/>
    <property type="molecule type" value="Genomic_DNA"/>
</dbReference>
<dbReference type="RefSeq" id="WP_188389541.1">
    <property type="nucleotide sequence ID" value="NZ_BMFK01000004.1"/>
</dbReference>
<evidence type="ECO:0000313" key="1">
    <source>
        <dbReference type="EMBL" id="GGE80378.1"/>
    </source>
</evidence>
<evidence type="ECO:0000313" key="2">
    <source>
        <dbReference type="Proteomes" id="UP000605259"/>
    </source>
</evidence>
<protein>
    <submittedName>
        <fullName evidence="1">Uncharacterized protein</fullName>
    </submittedName>
</protein>
<comment type="caution">
    <text evidence="1">The sequence shown here is derived from an EMBL/GenBank/DDBJ whole genome shotgun (WGS) entry which is preliminary data.</text>
</comment>
<sequence length="215" mass="25161">MSIEEIKNIEKVAKDYISTRDENLFAELYKLLRRVCRNRLLYWSDTTYLANEHDITAVFDDTLYKTLESFTEGHFVRYFAVALKRNFFGLLRKLKTRRTYEMYESVWTGADIEDAATFDIIADDYNLEEEVMKTKKADQRKLIDSLIGHGQTLDAETTAIVKAFLSYEGKRLTANAIANQLGIHHTAVLRKLKRLAKRYDEQQFGDYQDYLLLAQ</sequence>
<proteinExistence type="predicted"/>
<keyword evidence="2" id="KW-1185">Reference proteome</keyword>
<organism evidence="1 2">
    <name type="scientific">Priestia taiwanensis</name>
    <dbReference type="NCBI Taxonomy" id="1347902"/>
    <lineage>
        <taxon>Bacteria</taxon>
        <taxon>Bacillati</taxon>
        <taxon>Bacillota</taxon>
        <taxon>Bacilli</taxon>
        <taxon>Bacillales</taxon>
        <taxon>Bacillaceae</taxon>
        <taxon>Priestia</taxon>
    </lineage>
</organism>